<dbReference type="InterPro" id="IPR043128">
    <property type="entry name" value="Rev_trsase/Diguanyl_cyclase"/>
</dbReference>
<dbReference type="SUPFAM" id="SSF56672">
    <property type="entry name" value="DNA/RNA polymerases"/>
    <property type="match status" value="1"/>
</dbReference>
<dbReference type="InterPro" id="IPR053134">
    <property type="entry name" value="RNA-dir_DNA_polymerase"/>
</dbReference>
<dbReference type="PANTHER" id="PTHR24559:SF444">
    <property type="entry name" value="REVERSE TRANSCRIPTASE DOMAIN-CONTAINING PROTEIN"/>
    <property type="match status" value="1"/>
</dbReference>
<dbReference type="Gene3D" id="3.10.10.10">
    <property type="entry name" value="HIV Type 1 Reverse Transcriptase, subunit A, domain 1"/>
    <property type="match status" value="1"/>
</dbReference>
<dbReference type="WBParaSite" id="PSU_v2.g2196.t1">
    <property type="protein sequence ID" value="PSU_v2.g2196.t1"/>
    <property type="gene ID" value="PSU_v2.g2196"/>
</dbReference>
<evidence type="ECO:0000313" key="3">
    <source>
        <dbReference type="WBParaSite" id="PSU_v2.g2196.t1"/>
    </source>
</evidence>
<reference evidence="3" key="1">
    <citation type="submission" date="2022-11" db="UniProtKB">
        <authorList>
            <consortium name="WormBaseParasite"/>
        </authorList>
    </citation>
    <scope>IDENTIFICATION</scope>
</reference>
<dbReference type="AlphaFoldDB" id="A0A914YMS3"/>
<dbReference type="CDD" id="cd01647">
    <property type="entry name" value="RT_LTR"/>
    <property type="match status" value="1"/>
</dbReference>
<keyword evidence="2" id="KW-1185">Reference proteome</keyword>
<proteinExistence type="predicted"/>
<dbReference type="PROSITE" id="PS50878">
    <property type="entry name" value="RT_POL"/>
    <property type="match status" value="1"/>
</dbReference>
<sequence length="261" mass="29405">MGTDTLIEWSPILMDLEKRTLKSHNVEVQCYSISSTLAATATNQNEQGPIFEFPTPDLTSENKKKLLDVLSEYTDIFSKDEFDIGSCPIVAPPIELTTTEPIAAKPYRVPEKMKGVINEFICKLLAAGIIIKSTTAWVSNILLVKKSNGKMRPVCDFRKLNSVTVPDRYPLQRIDKLLQKVSGSHFFSTIDLSQGFFQLKVDSESSKKFGIIVEDNIYQFVKLPMGLRNSPAIFSRTMHEIFEGLEDVPLKLYLIAFSNMN</sequence>
<dbReference type="Gene3D" id="3.30.70.270">
    <property type="match status" value="1"/>
</dbReference>
<evidence type="ECO:0000259" key="1">
    <source>
        <dbReference type="PROSITE" id="PS50878"/>
    </source>
</evidence>
<name>A0A914YMS3_9BILA</name>
<dbReference type="InterPro" id="IPR043502">
    <property type="entry name" value="DNA/RNA_pol_sf"/>
</dbReference>
<evidence type="ECO:0000313" key="2">
    <source>
        <dbReference type="Proteomes" id="UP000887577"/>
    </source>
</evidence>
<dbReference type="InterPro" id="IPR000477">
    <property type="entry name" value="RT_dom"/>
</dbReference>
<protein>
    <submittedName>
        <fullName evidence="3">Reverse transcriptase domain-containing protein</fullName>
    </submittedName>
</protein>
<feature type="domain" description="Reverse transcriptase" evidence="1">
    <location>
        <begin position="125"/>
        <end position="261"/>
    </location>
</feature>
<dbReference type="Pfam" id="PF00078">
    <property type="entry name" value="RVT_1"/>
    <property type="match status" value="1"/>
</dbReference>
<organism evidence="2 3">
    <name type="scientific">Panagrolaimus superbus</name>
    <dbReference type="NCBI Taxonomy" id="310955"/>
    <lineage>
        <taxon>Eukaryota</taxon>
        <taxon>Metazoa</taxon>
        <taxon>Ecdysozoa</taxon>
        <taxon>Nematoda</taxon>
        <taxon>Chromadorea</taxon>
        <taxon>Rhabditida</taxon>
        <taxon>Tylenchina</taxon>
        <taxon>Panagrolaimomorpha</taxon>
        <taxon>Panagrolaimoidea</taxon>
        <taxon>Panagrolaimidae</taxon>
        <taxon>Panagrolaimus</taxon>
    </lineage>
</organism>
<accession>A0A914YMS3</accession>
<dbReference type="Proteomes" id="UP000887577">
    <property type="component" value="Unplaced"/>
</dbReference>
<dbReference type="PANTHER" id="PTHR24559">
    <property type="entry name" value="TRANSPOSON TY3-I GAG-POL POLYPROTEIN"/>
    <property type="match status" value="1"/>
</dbReference>